<evidence type="ECO:0000313" key="2">
    <source>
        <dbReference type="Proteomes" id="UP000499080"/>
    </source>
</evidence>
<dbReference type="Proteomes" id="UP000499080">
    <property type="component" value="Unassembled WGS sequence"/>
</dbReference>
<gene>
    <name evidence="1" type="ORF">AVEN_218733_1</name>
</gene>
<name>A0A4Y2B6V3_ARAVE</name>
<accession>A0A4Y2B6V3</accession>
<dbReference type="EMBL" id="BGPR01000051">
    <property type="protein sequence ID" value="GBL87026.1"/>
    <property type="molecule type" value="Genomic_DNA"/>
</dbReference>
<dbReference type="AlphaFoldDB" id="A0A4Y2B6V3"/>
<protein>
    <submittedName>
        <fullName evidence="1">Uncharacterized protein</fullName>
    </submittedName>
</protein>
<organism evidence="1 2">
    <name type="scientific">Araneus ventricosus</name>
    <name type="common">Orbweaver spider</name>
    <name type="synonym">Epeira ventricosa</name>
    <dbReference type="NCBI Taxonomy" id="182803"/>
    <lineage>
        <taxon>Eukaryota</taxon>
        <taxon>Metazoa</taxon>
        <taxon>Ecdysozoa</taxon>
        <taxon>Arthropoda</taxon>
        <taxon>Chelicerata</taxon>
        <taxon>Arachnida</taxon>
        <taxon>Araneae</taxon>
        <taxon>Araneomorphae</taxon>
        <taxon>Entelegynae</taxon>
        <taxon>Araneoidea</taxon>
        <taxon>Araneidae</taxon>
        <taxon>Araneus</taxon>
    </lineage>
</organism>
<sequence>MGQIAGKRALELHRLSSKNTFHDDLCFSSCVLSPPNRTSLSFQMPCIMQTCQKIVYLPVGTDQSEFAFSCNQAKKNLAVNFMRKGREMLYINSRLNESFPMYYTSTPILLLYTPIKRTLTCKVTRCSGLFPFSQQYKMA</sequence>
<reference evidence="1 2" key="1">
    <citation type="journal article" date="2019" name="Sci. Rep.">
        <title>Orb-weaving spider Araneus ventricosus genome elucidates the spidroin gene catalogue.</title>
        <authorList>
            <person name="Kono N."/>
            <person name="Nakamura H."/>
            <person name="Ohtoshi R."/>
            <person name="Moran D.A.P."/>
            <person name="Shinohara A."/>
            <person name="Yoshida Y."/>
            <person name="Fujiwara M."/>
            <person name="Mori M."/>
            <person name="Tomita M."/>
            <person name="Arakawa K."/>
        </authorList>
    </citation>
    <scope>NUCLEOTIDE SEQUENCE [LARGE SCALE GENOMIC DNA]</scope>
</reference>
<keyword evidence="2" id="KW-1185">Reference proteome</keyword>
<evidence type="ECO:0000313" key="1">
    <source>
        <dbReference type="EMBL" id="GBL87026.1"/>
    </source>
</evidence>
<proteinExistence type="predicted"/>
<comment type="caution">
    <text evidence="1">The sequence shown here is derived from an EMBL/GenBank/DDBJ whole genome shotgun (WGS) entry which is preliminary data.</text>
</comment>